<reference evidence="1 2" key="1">
    <citation type="submission" date="2017-03" db="EMBL/GenBank/DDBJ databases">
        <title>Genome sequence of Paracoccus contaminans isolated from a water microcosm.</title>
        <authorList>
            <person name="Aurass P."/>
            <person name="Karste S."/>
            <person name="Trost E."/>
            <person name="Glaeser S.P."/>
            <person name="Kaempfer P."/>
            <person name="Flieger A."/>
        </authorList>
    </citation>
    <scope>NUCLEOTIDE SEQUENCE [LARGE SCALE GENOMIC DNA]</scope>
    <source>
        <strain evidence="2">RKI 16-01929T\LMG 29738T\CCM 8701T\CIP 111112T</strain>
    </source>
</reference>
<accession>A0A1W6CYA7</accession>
<dbReference type="NCBIfam" id="NF009435">
    <property type="entry name" value="PRK12794.1"/>
    <property type="match status" value="1"/>
</dbReference>
<dbReference type="AlphaFoldDB" id="A0A1W6CYA7"/>
<dbReference type="GO" id="GO:0044781">
    <property type="term" value="P:bacterial-type flagellum organization"/>
    <property type="evidence" value="ECO:0007669"/>
    <property type="project" value="InterPro"/>
</dbReference>
<dbReference type="EMBL" id="CP020612">
    <property type="protein sequence ID" value="ARJ69825.1"/>
    <property type="molecule type" value="Genomic_DNA"/>
</dbReference>
<dbReference type="InterPro" id="IPR010845">
    <property type="entry name" value="FlaF"/>
</dbReference>
<evidence type="ECO:0008006" key="3">
    <source>
        <dbReference type="Google" id="ProtNLM"/>
    </source>
</evidence>
<proteinExistence type="predicted"/>
<dbReference type="KEGG" id="pcon:B0A89_09525"/>
<dbReference type="STRING" id="1945662.B0A89_09525"/>
<organism evidence="1 2">
    <name type="scientific">Paracoccus contaminans</name>
    <dbReference type="NCBI Taxonomy" id="1945662"/>
    <lineage>
        <taxon>Bacteria</taxon>
        <taxon>Pseudomonadati</taxon>
        <taxon>Pseudomonadota</taxon>
        <taxon>Alphaproteobacteria</taxon>
        <taxon>Rhodobacterales</taxon>
        <taxon>Paracoccaceae</taxon>
        <taxon>Paracoccus</taxon>
    </lineage>
</organism>
<protein>
    <recommendedName>
        <fullName evidence="3">Flagellar biosynthesis regulator FlhF</fullName>
    </recommendedName>
</protein>
<keyword evidence="2" id="KW-1185">Reference proteome</keyword>
<evidence type="ECO:0000313" key="2">
    <source>
        <dbReference type="Proteomes" id="UP000193017"/>
    </source>
</evidence>
<sequence length="122" mass="12919">MNAFAPRGYAATTSVEADPRRAEAAILSNLAARMIRAGEVGAAGFPALVAAAHENRKFWQIAAEDLASPENGLPAGLRAQLLSLAMFVERETAHVLAGRRPADALIEINRAVARGLFDQPVT</sequence>
<dbReference type="RefSeq" id="WP_085377944.1">
    <property type="nucleotide sequence ID" value="NZ_CP020612.1"/>
</dbReference>
<dbReference type="OrthoDB" id="9808944at2"/>
<name>A0A1W6CYA7_9RHOB</name>
<gene>
    <name evidence="1" type="ORF">B0A89_09525</name>
</gene>
<dbReference type="Proteomes" id="UP000193017">
    <property type="component" value="Chromosome"/>
</dbReference>
<dbReference type="Pfam" id="PF07309">
    <property type="entry name" value="FlaF"/>
    <property type="match status" value="1"/>
</dbReference>
<evidence type="ECO:0000313" key="1">
    <source>
        <dbReference type="EMBL" id="ARJ69825.1"/>
    </source>
</evidence>